<dbReference type="CDD" id="cd04301">
    <property type="entry name" value="NAT_SF"/>
    <property type="match status" value="1"/>
</dbReference>
<gene>
    <name evidence="2" type="ORF">GIY23_16940</name>
</gene>
<accession>A0A5Q3Q8V4</accession>
<dbReference type="AlphaFoldDB" id="A0A5Q3Q8V4"/>
<name>A0A5Q3Q8V4_9PSEU</name>
<sequence>MNAQSPTAVHRASVADLDPRDLYRILWLRLSVFVIEQECPPESELDGRDLEPSTRHYWITGESDEFGEKGEREMVGYLRVLCDSDATVHIGRVCVAKSARGTGVGRELMRVAVDDFSGAPIEMSAQTHALGFYRSFGFVEHGEPYREEGIPHVAMRREPDRTG</sequence>
<dbReference type="PROSITE" id="PS51186">
    <property type="entry name" value="GNAT"/>
    <property type="match status" value="1"/>
</dbReference>
<dbReference type="InterPro" id="IPR000182">
    <property type="entry name" value="GNAT_dom"/>
</dbReference>
<dbReference type="PANTHER" id="PTHR13355">
    <property type="entry name" value="GLUCOSAMINE 6-PHOSPHATE N-ACETYLTRANSFERASE"/>
    <property type="match status" value="1"/>
</dbReference>
<dbReference type="EMBL" id="CP045929">
    <property type="protein sequence ID" value="QGK70978.1"/>
    <property type="molecule type" value="Genomic_DNA"/>
</dbReference>
<evidence type="ECO:0000313" key="3">
    <source>
        <dbReference type="Proteomes" id="UP000371041"/>
    </source>
</evidence>
<keyword evidence="2" id="KW-0808">Transferase</keyword>
<protein>
    <submittedName>
        <fullName evidence="2">GNAT family N-acetyltransferase</fullName>
    </submittedName>
</protein>
<dbReference type="Pfam" id="PF13673">
    <property type="entry name" value="Acetyltransf_10"/>
    <property type="match status" value="1"/>
</dbReference>
<proteinExistence type="predicted"/>
<dbReference type="SUPFAM" id="SSF55729">
    <property type="entry name" value="Acyl-CoA N-acyltransferases (Nat)"/>
    <property type="match status" value="1"/>
</dbReference>
<evidence type="ECO:0000259" key="1">
    <source>
        <dbReference type="PROSITE" id="PS51186"/>
    </source>
</evidence>
<dbReference type="PANTHER" id="PTHR13355:SF11">
    <property type="entry name" value="GLUCOSAMINE 6-PHOSPHATE N-ACETYLTRANSFERASE"/>
    <property type="match status" value="1"/>
</dbReference>
<dbReference type="InterPro" id="IPR039143">
    <property type="entry name" value="GNPNAT1-like"/>
</dbReference>
<evidence type="ECO:0000313" key="2">
    <source>
        <dbReference type="EMBL" id="QGK70978.1"/>
    </source>
</evidence>
<dbReference type="Gene3D" id="3.40.630.30">
    <property type="match status" value="1"/>
</dbReference>
<dbReference type="RefSeq" id="WP_154077555.1">
    <property type="nucleotide sequence ID" value="NZ_CP045929.1"/>
</dbReference>
<keyword evidence="3" id="KW-1185">Reference proteome</keyword>
<dbReference type="InterPro" id="IPR016181">
    <property type="entry name" value="Acyl_CoA_acyltransferase"/>
</dbReference>
<organism evidence="2 3">
    <name type="scientific">Allosaccharopolyspora coralli</name>
    <dbReference type="NCBI Taxonomy" id="2665642"/>
    <lineage>
        <taxon>Bacteria</taxon>
        <taxon>Bacillati</taxon>
        <taxon>Actinomycetota</taxon>
        <taxon>Actinomycetes</taxon>
        <taxon>Pseudonocardiales</taxon>
        <taxon>Pseudonocardiaceae</taxon>
        <taxon>Allosaccharopolyspora</taxon>
    </lineage>
</organism>
<dbReference type="KEGG" id="sace:GIY23_16940"/>
<feature type="domain" description="N-acetyltransferase" evidence="1">
    <location>
        <begin position="12"/>
        <end position="160"/>
    </location>
</feature>
<dbReference type="GO" id="GO:0004343">
    <property type="term" value="F:glucosamine 6-phosphate N-acetyltransferase activity"/>
    <property type="evidence" value="ECO:0007669"/>
    <property type="project" value="TreeGrafter"/>
</dbReference>
<reference evidence="3" key="1">
    <citation type="submission" date="2019-11" db="EMBL/GenBank/DDBJ databases">
        <title>The complete genome sequence of Saccharopolyspora sp. E2A.</title>
        <authorList>
            <person name="Zhang G."/>
        </authorList>
    </citation>
    <scope>NUCLEOTIDE SEQUENCE [LARGE SCALE GENOMIC DNA]</scope>
    <source>
        <strain evidence="3">E2A</strain>
    </source>
</reference>
<dbReference type="Proteomes" id="UP000371041">
    <property type="component" value="Chromosome"/>
</dbReference>